<dbReference type="RefSeq" id="WP_038074347.1">
    <property type="nucleotide sequence ID" value="NZ_JHEG04000001.1"/>
</dbReference>
<dbReference type="InterPro" id="IPR016215">
    <property type="entry name" value="NTA_MOA"/>
</dbReference>
<dbReference type="OrthoDB" id="3265338at2"/>
<dbReference type="SUPFAM" id="SSF51679">
    <property type="entry name" value="Bacterial luciferase-like"/>
    <property type="match status" value="1"/>
</dbReference>
<dbReference type="PANTHER" id="PTHR30011">
    <property type="entry name" value="ALKANESULFONATE MONOOXYGENASE-RELATED"/>
    <property type="match status" value="1"/>
</dbReference>
<keyword evidence="2 6" id="KW-0288">FMN</keyword>
<keyword evidence="10" id="KW-1185">Reference proteome</keyword>
<reference evidence="8" key="2">
    <citation type="submission" date="2019-11" db="EMBL/GenBank/DDBJ databases">
        <title>Improved Assembly of Tolypothrix boutellei genome.</title>
        <authorList>
            <person name="Sarangi A.N."/>
            <person name="Mukherjee M."/>
            <person name="Ghosh S."/>
            <person name="Singh D."/>
            <person name="Das A."/>
            <person name="Kant S."/>
            <person name="Prusty A."/>
            <person name="Tripathy S."/>
        </authorList>
    </citation>
    <scope>NUCLEOTIDE SEQUENCE</scope>
    <source>
        <strain evidence="8">VB521301</strain>
    </source>
</reference>
<proteinExistence type="inferred from homology"/>
<feature type="domain" description="Luciferase-like" evidence="7">
    <location>
        <begin position="30"/>
        <end position="383"/>
    </location>
</feature>
<feature type="binding site" evidence="6">
    <location>
        <position position="145"/>
    </location>
    <ligand>
        <name>FMN</name>
        <dbReference type="ChEBI" id="CHEBI:58210"/>
    </ligand>
</feature>
<sequence length="448" mass="49715">MTDRHQLHLNLLFNNAGNYSSAWRWPDSDPGAFADIQYYVRTAQLCERGTFDAIFLADHPALGEYSEYRPFQSLEPTIALAAVASATERIGLIATASTTYNEPYNIARRFATLDRVSGGRVGWNVVTTANPEAAYNFGQTDVISHDTRYERAGEFTEVVQALWDSWEDDAFIGDKASARFIDPSRVHPINHKGKYFSVQGPLNVPRSPQGRPVLVQAGGSDDGRDLAAKYAEVVFTAAQSLPQAVAYSNDLRNRARKFGRSPDAIVILPGLVTVIGSTEAEAKRREQELWELVPIEYGLGRLANILQVEPEVLKLDERLPENLPLPVNSNQTMFKVAVDVARRGNLTVRELIKALGGGGTMHRIVVGTPEQVADSIEEWFLSGAVGGFNVVPDAIASGLEVFVDFVVPELRRRGIFRTEYKGRTLREHYGLERPQSRYARENRQAVPA</sequence>
<organism evidence="9">
    <name type="scientific">Tolypothrix bouteillei VB521301</name>
    <dbReference type="NCBI Taxonomy" id="1479485"/>
    <lineage>
        <taxon>Bacteria</taxon>
        <taxon>Bacillati</taxon>
        <taxon>Cyanobacteriota</taxon>
        <taxon>Cyanophyceae</taxon>
        <taxon>Nostocales</taxon>
        <taxon>Tolypothrichaceae</taxon>
        <taxon>Tolypothrix</taxon>
    </lineage>
</organism>
<name>A0A0C1R413_9CYAN</name>
<dbReference type="STRING" id="1479485.DA73_0238225"/>
<gene>
    <name evidence="9" type="ORF">DA73_0238225</name>
    <name evidence="8" type="ORF">DA73_0400031810</name>
</gene>
<dbReference type="GO" id="GO:0016705">
    <property type="term" value="F:oxidoreductase activity, acting on paired donors, with incorporation or reduction of molecular oxygen"/>
    <property type="evidence" value="ECO:0007669"/>
    <property type="project" value="InterPro"/>
</dbReference>
<evidence type="ECO:0000256" key="3">
    <source>
        <dbReference type="ARBA" id="ARBA00023002"/>
    </source>
</evidence>
<evidence type="ECO:0000256" key="4">
    <source>
        <dbReference type="ARBA" id="ARBA00023033"/>
    </source>
</evidence>
<evidence type="ECO:0000313" key="8">
    <source>
        <dbReference type="EMBL" id="KAF3889549.1"/>
    </source>
</evidence>
<evidence type="ECO:0000313" key="9">
    <source>
        <dbReference type="EMBL" id="KIE07045.1"/>
    </source>
</evidence>
<feature type="binding site" evidence="6">
    <location>
        <position position="95"/>
    </location>
    <ligand>
        <name>FMN</name>
        <dbReference type="ChEBI" id="CHEBI:58210"/>
    </ligand>
</feature>
<keyword evidence="4 9" id="KW-0503">Monooxygenase</keyword>
<evidence type="ECO:0000259" key="7">
    <source>
        <dbReference type="Pfam" id="PF00296"/>
    </source>
</evidence>
<dbReference type="EMBL" id="JHEG04000001">
    <property type="protein sequence ID" value="KAF3889549.1"/>
    <property type="molecule type" value="Genomic_DNA"/>
</dbReference>
<evidence type="ECO:0000313" key="10">
    <source>
        <dbReference type="Proteomes" id="UP000029738"/>
    </source>
</evidence>
<dbReference type="Proteomes" id="UP000029738">
    <property type="component" value="Unassembled WGS sequence"/>
</dbReference>
<dbReference type="AlphaFoldDB" id="A0A0C1R413"/>
<dbReference type="InterPro" id="IPR011251">
    <property type="entry name" value="Luciferase-like_dom"/>
</dbReference>
<dbReference type="PANTHER" id="PTHR30011:SF16">
    <property type="entry name" value="C2H2 FINGER DOMAIN TRANSCRIPTION FACTOR (EUROFUNG)-RELATED"/>
    <property type="match status" value="1"/>
</dbReference>
<evidence type="ECO:0000256" key="2">
    <source>
        <dbReference type="ARBA" id="ARBA00022643"/>
    </source>
</evidence>
<dbReference type="PIRSF" id="PIRSF000337">
    <property type="entry name" value="NTA_MOA"/>
    <property type="match status" value="1"/>
</dbReference>
<evidence type="ECO:0000256" key="1">
    <source>
        <dbReference type="ARBA" id="ARBA00022630"/>
    </source>
</evidence>
<feature type="binding site" evidence="6">
    <location>
        <position position="58"/>
    </location>
    <ligand>
        <name>FMN</name>
        <dbReference type="ChEBI" id="CHEBI:58210"/>
    </ligand>
</feature>
<feature type="binding site" evidence="6">
    <location>
        <position position="149"/>
    </location>
    <ligand>
        <name>FMN</name>
        <dbReference type="ChEBI" id="CHEBI:58210"/>
    </ligand>
</feature>
<protein>
    <submittedName>
        <fullName evidence="8">LLM class flavin-dependent oxidoreductase</fullName>
    </submittedName>
    <submittedName>
        <fullName evidence="9">Monooxygenase</fullName>
    </submittedName>
</protein>
<dbReference type="InterPro" id="IPR036661">
    <property type="entry name" value="Luciferase-like_sf"/>
</dbReference>
<keyword evidence="3" id="KW-0560">Oxidoreductase</keyword>
<dbReference type="GO" id="GO:0004497">
    <property type="term" value="F:monooxygenase activity"/>
    <property type="evidence" value="ECO:0007669"/>
    <property type="project" value="UniProtKB-KW"/>
</dbReference>
<dbReference type="Gene3D" id="3.20.20.30">
    <property type="entry name" value="Luciferase-like domain"/>
    <property type="match status" value="1"/>
</dbReference>
<comment type="similarity">
    <text evidence="5">Belongs to the NtaA/SnaA/DszA monooxygenase family.</text>
</comment>
<dbReference type="CDD" id="cd01095">
    <property type="entry name" value="Nitrilotriacetate_monoxgenase"/>
    <property type="match status" value="1"/>
</dbReference>
<reference evidence="9" key="1">
    <citation type="journal article" date="2015" name="Genome Announc.">
        <title>Draft Genome Sequence of Tolypothrix boutellei Strain VB521301.</title>
        <authorList>
            <person name="Chandrababunaidu M.M."/>
            <person name="Singh D."/>
            <person name="Sen D."/>
            <person name="Bhan S."/>
            <person name="Das S."/>
            <person name="Gupta A."/>
            <person name="Adhikary S.P."/>
            <person name="Tripathy S."/>
        </authorList>
    </citation>
    <scope>NUCLEOTIDE SEQUENCE</scope>
    <source>
        <strain evidence="9">VB521301</strain>
    </source>
</reference>
<dbReference type="NCBIfam" id="TIGR03860">
    <property type="entry name" value="FMN_nitrolo"/>
    <property type="match status" value="1"/>
</dbReference>
<accession>A0A0C1R413</accession>
<dbReference type="Pfam" id="PF00296">
    <property type="entry name" value="Bac_luciferase"/>
    <property type="match status" value="1"/>
</dbReference>
<dbReference type="InterPro" id="IPR051260">
    <property type="entry name" value="Diverse_substr_monoxygenases"/>
</dbReference>
<comment type="caution">
    <text evidence="9">The sequence shown here is derived from an EMBL/GenBank/DDBJ whole genome shotgun (WGS) entry which is preliminary data.</text>
</comment>
<evidence type="ECO:0000256" key="6">
    <source>
        <dbReference type="PIRSR" id="PIRSR000337-1"/>
    </source>
</evidence>
<dbReference type="EMBL" id="JHEG02000059">
    <property type="protein sequence ID" value="KIE07045.1"/>
    <property type="molecule type" value="Genomic_DNA"/>
</dbReference>
<keyword evidence="1 6" id="KW-0285">Flavoprotein</keyword>
<evidence type="ECO:0000256" key="5">
    <source>
        <dbReference type="ARBA" id="ARBA00033748"/>
    </source>
</evidence>
<feature type="binding site" evidence="6">
    <location>
        <position position="220"/>
    </location>
    <ligand>
        <name>FMN</name>
        <dbReference type="ChEBI" id="CHEBI:58210"/>
    </ligand>
</feature>